<dbReference type="Proteomes" id="UP000002748">
    <property type="component" value="Unassembled WGS sequence"/>
</dbReference>
<sequence>MTADVPPVPNHPPEAQHRRRRRLVHNIVDMDPENNTGYCGPDPGIEPSLEFPCRSWKLPQGRGTIGSIEHQVEMACHAASRAWAAAEDEGQDAVDQLCDTTVKLAIADKAIELRRTDWLVGANWSDCASSRQACTKRTTLPALEDIEAEIVAAVELHYTRHEDALSLWLDVPREVPFDLGPYAKAHEATVEYCYTLRNGRWTREPYGLSMRDGVAVQVLLPDASPAPEQHDPLNRE</sequence>
<evidence type="ECO:0000313" key="2">
    <source>
        <dbReference type="Proteomes" id="UP000002748"/>
    </source>
</evidence>
<reference evidence="1 2" key="1">
    <citation type="journal article" date="2012" name="Eukaryot. Cell">
        <title>Draft genome sequence of CBS 2479, the standard type strain of Trichosporon asahii.</title>
        <authorList>
            <person name="Yang R.Y."/>
            <person name="Li H.T."/>
            <person name="Zhu H."/>
            <person name="Zhou G.P."/>
            <person name="Wang M."/>
            <person name="Wang L."/>
        </authorList>
    </citation>
    <scope>NUCLEOTIDE SEQUENCE [LARGE SCALE GENOMIC DNA]</scope>
    <source>
        <strain evidence="2">ATCC 90039 / CBS 2479 / JCM 2466 / KCTC 7840 / NCYC 2677 / UAMH 7654</strain>
    </source>
</reference>
<dbReference type="RefSeq" id="XP_014184384.1">
    <property type="nucleotide sequence ID" value="XM_014328909.1"/>
</dbReference>
<name>J8TIL2_TRIAS</name>
<dbReference type="VEuPathDB" id="FungiDB:A1Q1_00068"/>
<gene>
    <name evidence="1" type="ORF">A1Q1_00068</name>
</gene>
<dbReference type="GeneID" id="25983582"/>
<organism evidence="1 2">
    <name type="scientific">Trichosporon asahii var. asahii (strain ATCC 90039 / CBS 2479 / JCM 2466 / KCTC 7840 / NBRC 103889/ NCYC 2677 / UAMH 7654)</name>
    <name type="common">Yeast</name>
    <dbReference type="NCBI Taxonomy" id="1186058"/>
    <lineage>
        <taxon>Eukaryota</taxon>
        <taxon>Fungi</taxon>
        <taxon>Dikarya</taxon>
        <taxon>Basidiomycota</taxon>
        <taxon>Agaricomycotina</taxon>
        <taxon>Tremellomycetes</taxon>
        <taxon>Trichosporonales</taxon>
        <taxon>Trichosporonaceae</taxon>
        <taxon>Trichosporon</taxon>
    </lineage>
</organism>
<protein>
    <submittedName>
        <fullName evidence="1">Uncharacterized protein</fullName>
    </submittedName>
</protein>
<dbReference type="HOGENOM" id="CLU_1305657_0_0_1"/>
<dbReference type="EMBL" id="ALBS01000009">
    <property type="protein sequence ID" value="EJT53061.1"/>
    <property type="molecule type" value="Genomic_DNA"/>
</dbReference>
<accession>J8TIL2</accession>
<dbReference type="AlphaFoldDB" id="J8TIL2"/>
<evidence type="ECO:0000313" key="1">
    <source>
        <dbReference type="EMBL" id="EJT53061.1"/>
    </source>
</evidence>
<proteinExistence type="predicted"/>
<dbReference type="KEGG" id="tasa:A1Q1_00068"/>
<comment type="caution">
    <text evidence="1">The sequence shown here is derived from an EMBL/GenBank/DDBJ whole genome shotgun (WGS) entry which is preliminary data.</text>
</comment>